<accession>A0ACB7RSK9</accession>
<sequence>MAGANLYREYMKICSIWHADPVRSGKCLGELIRRRVAEEFRQSDQTVVQDPDECARRLDSLRALASDRYAKQYPRVSVSSALGLTRAECAKVIVDRLHTAQAAKDEQSLLEKLKESLSFKSDIADSQPTDSKK</sequence>
<evidence type="ECO:0000313" key="1">
    <source>
        <dbReference type="EMBL" id="KAH6925175.1"/>
    </source>
</evidence>
<protein>
    <submittedName>
        <fullName evidence="1">Uncharacterized protein</fullName>
    </submittedName>
</protein>
<name>A0ACB7RSK9_HYAAI</name>
<proteinExistence type="predicted"/>
<comment type="caution">
    <text evidence="1">The sequence shown here is derived from an EMBL/GenBank/DDBJ whole genome shotgun (WGS) entry which is preliminary data.</text>
</comment>
<keyword evidence="2" id="KW-1185">Reference proteome</keyword>
<dbReference type="EMBL" id="CM023487">
    <property type="protein sequence ID" value="KAH6925175.1"/>
    <property type="molecule type" value="Genomic_DNA"/>
</dbReference>
<gene>
    <name evidence="1" type="ORF">HPB50_001416</name>
</gene>
<dbReference type="Proteomes" id="UP000821845">
    <property type="component" value="Chromosome 7"/>
</dbReference>
<organism evidence="1 2">
    <name type="scientific">Hyalomma asiaticum</name>
    <name type="common">Tick</name>
    <dbReference type="NCBI Taxonomy" id="266040"/>
    <lineage>
        <taxon>Eukaryota</taxon>
        <taxon>Metazoa</taxon>
        <taxon>Ecdysozoa</taxon>
        <taxon>Arthropoda</taxon>
        <taxon>Chelicerata</taxon>
        <taxon>Arachnida</taxon>
        <taxon>Acari</taxon>
        <taxon>Parasitiformes</taxon>
        <taxon>Ixodida</taxon>
        <taxon>Ixodoidea</taxon>
        <taxon>Ixodidae</taxon>
        <taxon>Hyalomminae</taxon>
        <taxon>Hyalomma</taxon>
    </lineage>
</organism>
<evidence type="ECO:0000313" key="2">
    <source>
        <dbReference type="Proteomes" id="UP000821845"/>
    </source>
</evidence>
<reference evidence="1" key="1">
    <citation type="submission" date="2020-05" db="EMBL/GenBank/DDBJ databases">
        <title>Large-scale comparative analyses of tick genomes elucidate their genetic diversity and vector capacities.</title>
        <authorList>
            <person name="Jia N."/>
            <person name="Wang J."/>
            <person name="Shi W."/>
            <person name="Du L."/>
            <person name="Sun Y."/>
            <person name="Zhan W."/>
            <person name="Jiang J."/>
            <person name="Wang Q."/>
            <person name="Zhang B."/>
            <person name="Ji P."/>
            <person name="Sakyi L.B."/>
            <person name="Cui X."/>
            <person name="Yuan T."/>
            <person name="Jiang B."/>
            <person name="Yang W."/>
            <person name="Lam T.T.-Y."/>
            <person name="Chang Q."/>
            <person name="Ding S."/>
            <person name="Wang X."/>
            <person name="Zhu J."/>
            <person name="Ruan X."/>
            <person name="Zhao L."/>
            <person name="Wei J."/>
            <person name="Que T."/>
            <person name="Du C."/>
            <person name="Cheng J."/>
            <person name="Dai P."/>
            <person name="Han X."/>
            <person name="Huang E."/>
            <person name="Gao Y."/>
            <person name="Liu J."/>
            <person name="Shao H."/>
            <person name="Ye R."/>
            <person name="Li L."/>
            <person name="Wei W."/>
            <person name="Wang X."/>
            <person name="Wang C."/>
            <person name="Yang T."/>
            <person name="Huo Q."/>
            <person name="Li W."/>
            <person name="Guo W."/>
            <person name="Chen H."/>
            <person name="Zhou L."/>
            <person name="Ni X."/>
            <person name="Tian J."/>
            <person name="Zhou Y."/>
            <person name="Sheng Y."/>
            <person name="Liu T."/>
            <person name="Pan Y."/>
            <person name="Xia L."/>
            <person name="Li J."/>
            <person name="Zhao F."/>
            <person name="Cao W."/>
        </authorList>
    </citation>
    <scope>NUCLEOTIDE SEQUENCE</scope>
    <source>
        <strain evidence="1">Hyas-2018</strain>
    </source>
</reference>